<dbReference type="GO" id="GO:0005829">
    <property type="term" value="C:cytosol"/>
    <property type="evidence" value="ECO:0007669"/>
    <property type="project" value="TreeGrafter"/>
</dbReference>
<name>A0A0V1AGY9_9BILA</name>
<comment type="similarity">
    <text evidence="1">Belongs to the AHA1 family.</text>
</comment>
<dbReference type="STRING" id="990121.A0A0V1AGY9"/>
<proteinExistence type="inferred from homology"/>
<dbReference type="OrthoDB" id="567237at2759"/>
<dbReference type="InterPro" id="IPR036338">
    <property type="entry name" value="Aha1"/>
</dbReference>
<dbReference type="Proteomes" id="UP000054783">
    <property type="component" value="Unassembled WGS sequence"/>
</dbReference>
<dbReference type="PANTHER" id="PTHR13009:SF22">
    <property type="entry name" value="LD43819P"/>
    <property type="match status" value="1"/>
</dbReference>
<gene>
    <name evidence="3" type="primary">AHSA1</name>
    <name evidence="3" type="ORF">T12_8172</name>
</gene>
<dbReference type="Pfam" id="PF09229">
    <property type="entry name" value="Aha1_N"/>
    <property type="match status" value="1"/>
</dbReference>
<dbReference type="GO" id="GO:0006457">
    <property type="term" value="P:protein folding"/>
    <property type="evidence" value="ECO:0007669"/>
    <property type="project" value="TreeGrafter"/>
</dbReference>
<dbReference type="Gene3D" id="3.30.530.20">
    <property type="match status" value="1"/>
</dbReference>
<sequence length="376" mass="43037">MALWGQGDPRWIVEERPDATNVNNWHWTERNATPWSKRRFSELLENMKIDSERIECVIKSIATVEGEATANNRKGKLIFLFEWNIVLNWTGKLKDGNNEIEGTVEIPNLSDENSVDEISIEVTCKTSDAESDEVLSVMRSEGVPVIRKQLATYLDELRKEFGQKLILPTKDNTSPVVQYKETKSVSETSRIFQENKDRSANKNSGVLEATTSLDMKDTFKCTGDVLYTFFIHAPSIEMYTRCPCTINAVPGGNFTMFNGMITGSYIELVLNQKIVMKWRMSTWPRDQFSIVTLLFEQKDDCSEIVLNQTGIPASQVENTEDGWKRHYFNAIKMLISTISESRMKKVKLNGIGSVWPSKISSRKHCYHYIVSFLQLQ</sequence>
<dbReference type="InterPro" id="IPR013538">
    <property type="entry name" value="ASHA1/2-like_C"/>
</dbReference>
<keyword evidence="3" id="KW-0346">Stress response</keyword>
<dbReference type="Pfam" id="PF08327">
    <property type="entry name" value="AHSA1"/>
    <property type="match status" value="1"/>
</dbReference>
<dbReference type="SMART" id="SM01000">
    <property type="entry name" value="Aha1_N"/>
    <property type="match status" value="1"/>
</dbReference>
<dbReference type="InterPro" id="IPR023393">
    <property type="entry name" value="START-like_dom_sf"/>
</dbReference>
<dbReference type="Gene3D" id="3.15.10.20">
    <property type="entry name" value="Activator of Hsp90 ATPase Aha1, N-terminal domain"/>
    <property type="match status" value="1"/>
</dbReference>
<evidence type="ECO:0000259" key="2">
    <source>
        <dbReference type="SMART" id="SM01000"/>
    </source>
</evidence>
<feature type="domain" description="Activator of Hsp90 ATPase AHSA1-like N-terminal" evidence="2">
    <location>
        <begin position="29"/>
        <end position="163"/>
    </location>
</feature>
<evidence type="ECO:0000313" key="4">
    <source>
        <dbReference type="Proteomes" id="UP000054783"/>
    </source>
</evidence>
<dbReference type="AlphaFoldDB" id="A0A0V1AGY9"/>
<keyword evidence="4" id="KW-1185">Reference proteome</keyword>
<organism evidence="3 4">
    <name type="scientific">Trichinella patagoniensis</name>
    <dbReference type="NCBI Taxonomy" id="990121"/>
    <lineage>
        <taxon>Eukaryota</taxon>
        <taxon>Metazoa</taxon>
        <taxon>Ecdysozoa</taxon>
        <taxon>Nematoda</taxon>
        <taxon>Enoplea</taxon>
        <taxon>Dorylaimia</taxon>
        <taxon>Trichinellida</taxon>
        <taxon>Trichinellidae</taxon>
        <taxon>Trichinella</taxon>
    </lineage>
</organism>
<dbReference type="SUPFAM" id="SSF103111">
    <property type="entry name" value="Activator of Hsp90 ATPase, Aha1"/>
    <property type="match status" value="1"/>
</dbReference>
<dbReference type="PANTHER" id="PTHR13009">
    <property type="entry name" value="HEAT SHOCK PROTEIN 90 HSP90 CO-CHAPERONE AHA-1"/>
    <property type="match status" value="1"/>
</dbReference>
<protein>
    <submittedName>
        <fullName evidence="3">Activator of 90 kDa heat shock protein ATPase-like protein 1</fullName>
    </submittedName>
</protein>
<reference evidence="3 4" key="1">
    <citation type="submission" date="2015-01" db="EMBL/GenBank/DDBJ databases">
        <title>Evolution of Trichinella species and genotypes.</title>
        <authorList>
            <person name="Korhonen P.K."/>
            <person name="Edoardo P."/>
            <person name="Giuseppe L.R."/>
            <person name="Gasser R.B."/>
        </authorList>
    </citation>
    <scope>NUCLEOTIDE SEQUENCE [LARGE SCALE GENOMIC DNA]</scope>
    <source>
        <strain evidence="3">ISS2496</strain>
    </source>
</reference>
<dbReference type="GO" id="GO:0051087">
    <property type="term" value="F:protein-folding chaperone binding"/>
    <property type="evidence" value="ECO:0007669"/>
    <property type="project" value="InterPro"/>
</dbReference>
<dbReference type="SUPFAM" id="SSF55961">
    <property type="entry name" value="Bet v1-like"/>
    <property type="match status" value="1"/>
</dbReference>
<evidence type="ECO:0000256" key="1">
    <source>
        <dbReference type="ARBA" id="ARBA00006817"/>
    </source>
</evidence>
<dbReference type="CDD" id="cd08892">
    <property type="entry name" value="SRPBCC_Aha1"/>
    <property type="match status" value="1"/>
</dbReference>
<dbReference type="InterPro" id="IPR015310">
    <property type="entry name" value="AHSA1-like_N"/>
</dbReference>
<dbReference type="EMBL" id="JYDQ01000003">
    <property type="protein sequence ID" value="KRY23443.1"/>
    <property type="molecule type" value="Genomic_DNA"/>
</dbReference>
<accession>A0A0V1AGY9</accession>
<dbReference type="GO" id="GO:0001671">
    <property type="term" value="F:ATPase activator activity"/>
    <property type="evidence" value="ECO:0007669"/>
    <property type="project" value="InterPro"/>
</dbReference>
<evidence type="ECO:0000313" key="3">
    <source>
        <dbReference type="EMBL" id="KRY23443.1"/>
    </source>
</evidence>
<comment type="caution">
    <text evidence="3">The sequence shown here is derived from an EMBL/GenBank/DDBJ whole genome shotgun (WGS) entry which is preliminary data.</text>
</comment>